<feature type="domain" description="RXYLT1 N-terminal" evidence="3">
    <location>
        <begin position="145"/>
        <end position="284"/>
    </location>
</feature>
<feature type="region of interest" description="Disordered" evidence="1">
    <location>
        <begin position="86"/>
        <end position="123"/>
    </location>
</feature>
<feature type="domain" description="RXYLT1 C-terminal" evidence="2">
    <location>
        <begin position="290"/>
        <end position="473"/>
    </location>
</feature>
<dbReference type="RefSeq" id="XP_022659655.1">
    <property type="nucleotide sequence ID" value="XM_022803920.1"/>
</dbReference>
<evidence type="ECO:0008006" key="6">
    <source>
        <dbReference type="Google" id="ProtNLM"/>
    </source>
</evidence>
<dbReference type="OrthoDB" id="8560686at2759"/>
<evidence type="ECO:0000259" key="3">
    <source>
        <dbReference type="Pfam" id="PF24786"/>
    </source>
</evidence>
<dbReference type="InterPro" id="IPR055286">
    <property type="entry name" value="RXYLT1-like"/>
</dbReference>
<dbReference type="Proteomes" id="UP000594260">
    <property type="component" value="Unplaced"/>
</dbReference>
<evidence type="ECO:0000313" key="4">
    <source>
        <dbReference type="EnsemblMetazoa" id="XP_022659655"/>
    </source>
</evidence>
<dbReference type="InParanoid" id="A0A7M7K336"/>
<dbReference type="GO" id="GO:0120053">
    <property type="term" value="F:ribitol beta-1,4-xylosyltransferase activity"/>
    <property type="evidence" value="ECO:0007669"/>
    <property type="project" value="InterPro"/>
</dbReference>
<dbReference type="GeneID" id="111249696"/>
<dbReference type="OMA" id="IVGRTHY"/>
<dbReference type="InterPro" id="IPR057538">
    <property type="entry name" value="RXYLT1_C"/>
</dbReference>
<dbReference type="EnsemblMetazoa" id="XM_022803920">
    <property type="protein sequence ID" value="XP_022659655"/>
    <property type="gene ID" value="LOC111249696"/>
</dbReference>
<dbReference type="PANTHER" id="PTHR15576">
    <property type="entry name" value="RIBITOL-5-PHOSPHATE XYLOSYLTRANSFERASE 1"/>
    <property type="match status" value="1"/>
</dbReference>
<dbReference type="KEGG" id="vde:111249696"/>
<dbReference type="Pfam" id="PF24786">
    <property type="entry name" value="RXYLT1_N"/>
    <property type="match status" value="1"/>
</dbReference>
<dbReference type="GO" id="GO:0005794">
    <property type="term" value="C:Golgi apparatus"/>
    <property type="evidence" value="ECO:0007669"/>
    <property type="project" value="TreeGrafter"/>
</dbReference>
<dbReference type="PANTHER" id="PTHR15576:SF1">
    <property type="entry name" value="RIBITOL-5-PHOSPHATE XYLOSYLTRANSFERASE 1"/>
    <property type="match status" value="1"/>
</dbReference>
<name>A0A7M7K336_VARDE</name>
<protein>
    <recommendedName>
        <fullName evidence="6">Transmembrane protein 5</fullName>
    </recommendedName>
</protein>
<dbReference type="Pfam" id="PF24785">
    <property type="entry name" value="RXYLT1_C"/>
    <property type="match status" value="1"/>
</dbReference>
<dbReference type="GO" id="GO:0035269">
    <property type="term" value="P:protein O-linked glycosylation via mannose"/>
    <property type="evidence" value="ECO:0007669"/>
    <property type="project" value="InterPro"/>
</dbReference>
<accession>A0A7M7K336</accession>
<evidence type="ECO:0000313" key="5">
    <source>
        <dbReference type="Proteomes" id="UP000594260"/>
    </source>
</evidence>
<dbReference type="CDD" id="cd21099">
    <property type="entry name" value="RXYLT1-like"/>
    <property type="match status" value="1"/>
</dbReference>
<feature type="compositionally biased region" description="Acidic residues" evidence="1">
    <location>
        <begin position="90"/>
        <end position="103"/>
    </location>
</feature>
<organism evidence="4 5">
    <name type="scientific">Varroa destructor</name>
    <name type="common">Honeybee mite</name>
    <dbReference type="NCBI Taxonomy" id="109461"/>
    <lineage>
        <taxon>Eukaryota</taxon>
        <taxon>Metazoa</taxon>
        <taxon>Ecdysozoa</taxon>
        <taxon>Arthropoda</taxon>
        <taxon>Chelicerata</taxon>
        <taxon>Arachnida</taxon>
        <taxon>Acari</taxon>
        <taxon>Parasitiformes</taxon>
        <taxon>Mesostigmata</taxon>
        <taxon>Gamasina</taxon>
        <taxon>Dermanyssoidea</taxon>
        <taxon>Varroidae</taxon>
        <taxon>Varroa</taxon>
    </lineage>
</organism>
<keyword evidence="5" id="KW-1185">Reference proteome</keyword>
<dbReference type="InterPro" id="IPR057539">
    <property type="entry name" value="RXYLT1_N"/>
</dbReference>
<dbReference type="AlphaFoldDB" id="A0A7M7K336"/>
<evidence type="ECO:0000256" key="1">
    <source>
        <dbReference type="SAM" id="MobiDB-lite"/>
    </source>
</evidence>
<evidence type="ECO:0000259" key="2">
    <source>
        <dbReference type="Pfam" id="PF24785"/>
    </source>
</evidence>
<sequence length="480" mass="54072">MAVLFFRRISLLLLGTYICFTCYSGYLLLTREDRTNAGNKNPSNGAVSLNGGSFMAASYANGKETPSNQAALQDLSKVGVAVPQRADATANDEEWNPWGEDFEPERSETAGEAQSGNVARRKTDGAVMAASGDLAPDSRPAKYIVEVWGKAAIGNYLWEHIFAARLESRQEGAWHFGTKKISNIRFKYRTGPGIAPQTAPSDVEYLILVLNGRSKDKISFARLWLDYLDNYPRLQHCIVILLGDEQCRNEWITRYMRSRGGKVDAAFIVYDSGLVDDHEFFQWPLGVATYRGFNPVDSHKLDIESARPFKCNFLGTVYPKSSRKSLVELIRVEGLEKVCFTKGRKEWLSGETQESLQMYQYALSLSDLTLNPVGFNAECYRIYEALALGSVPVIEDKTTPGLCQSPPLRLLKKYRAPVIYVKDWATDLPRILGQEAALSLKEKIERRVALVEWYEGFKLTMRRQLTQVVRSKFGFTDNNN</sequence>
<reference evidence="4" key="1">
    <citation type="submission" date="2021-01" db="UniProtKB">
        <authorList>
            <consortium name="EnsemblMetazoa"/>
        </authorList>
    </citation>
    <scope>IDENTIFICATION</scope>
</reference>
<proteinExistence type="predicted"/>